<evidence type="ECO:0000313" key="3">
    <source>
        <dbReference type="Proteomes" id="UP000293764"/>
    </source>
</evidence>
<proteinExistence type="predicted"/>
<keyword evidence="3" id="KW-1185">Reference proteome</keyword>
<dbReference type="EMBL" id="SDWW01000015">
    <property type="protein sequence ID" value="RYV51486.1"/>
    <property type="molecule type" value="Genomic_DNA"/>
</dbReference>
<keyword evidence="2" id="KW-0540">Nuclease</keyword>
<dbReference type="AlphaFoldDB" id="A0A4Q5N0E5"/>
<evidence type="ECO:0000313" key="2">
    <source>
        <dbReference type="EMBL" id="RYV51486.1"/>
    </source>
</evidence>
<dbReference type="CDD" id="cd00085">
    <property type="entry name" value="HNHc"/>
    <property type="match status" value="1"/>
</dbReference>
<dbReference type="Proteomes" id="UP000293764">
    <property type="component" value="Unassembled WGS sequence"/>
</dbReference>
<name>A0A4Q5N0E5_9MICO</name>
<protein>
    <submittedName>
        <fullName evidence="2">HNH endonuclease</fullName>
    </submittedName>
</protein>
<sequence>ETTWHAATTELTRRRTALQTFGFPLPDHDSEGGNGTDGDAAARDCADGAAGAPGAMCFPPATWEDGTPVPFTVIAVALCDCEITRIVLDAQGTPVNLGRTQRRYTGALRRAVIARDRHCSWPGCALNARWCQIHHLLHWGRDHGETSADNGVLLCDFHHHETHRRDLTITRHPKHTPGYTGDGIALVSYQFRDRNGHPIGREAARHGGHDPGDGGRAGPPPGLAPPPPQGAAPPPTGLPAPPPAPPSTNEASRSGWGSTLQPPDELDLGGLGDDDLVGT</sequence>
<gene>
    <name evidence="2" type="ORF">EUA98_07820</name>
</gene>
<feature type="region of interest" description="Disordered" evidence="1">
    <location>
        <begin position="196"/>
        <end position="279"/>
    </location>
</feature>
<evidence type="ECO:0000256" key="1">
    <source>
        <dbReference type="SAM" id="MobiDB-lite"/>
    </source>
</evidence>
<comment type="caution">
    <text evidence="2">The sequence shown here is derived from an EMBL/GenBank/DDBJ whole genome shotgun (WGS) entry which is preliminary data.</text>
</comment>
<feature type="compositionally biased region" description="Acidic residues" evidence="1">
    <location>
        <begin position="264"/>
        <end position="279"/>
    </location>
</feature>
<reference evidence="2 3" key="1">
    <citation type="submission" date="2019-01" db="EMBL/GenBank/DDBJ databases">
        <title>Novel species of Cellulomonas.</title>
        <authorList>
            <person name="Liu Q."/>
            <person name="Xin Y.-H."/>
        </authorList>
    </citation>
    <scope>NUCLEOTIDE SEQUENCE [LARGE SCALE GENOMIC DNA]</scope>
    <source>
        <strain evidence="2 3">HLT2-17</strain>
    </source>
</reference>
<feature type="compositionally biased region" description="Polar residues" evidence="1">
    <location>
        <begin position="247"/>
        <end position="261"/>
    </location>
</feature>
<feature type="compositionally biased region" description="Basic and acidic residues" evidence="1">
    <location>
        <begin position="196"/>
        <end position="213"/>
    </location>
</feature>
<keyword evidence="2" id="KW-0255">Endonuclease</keyword>
<feature type="compositionally biased region" description="Pro residues" evidence="1">
    <location>
        <begin position="218"/>
        <end position="246"/>
    </location>
</feature>
<dbReference type="OrthoDB" id="5176970at2"/>
<organism evidence="2 3">
    <name type="scientific">Pengzhenrongella frigida</name>
    <dbReference type="NCBI Taxonomy" id="1259133"/>
    <lineage>
        <taxon>Bacteria</taxon>
        <taxon>Bacillati</taxon>
        <taxon>Actinomycetota</taxon>
        <taxon>Actinomycetes</taxon>
        <taxon>Micrococcales</taxon>
        <taxon>Pengzhenrongella</taxon>
    </lineage>
</organism>
<accession>A0A4Q5N0E5</accession>
<dbReference type="RefSeq" id="WP_130102121.1">
    <property type="nucleotide sequence ID" value="NZ_SDWW01000015.1"/>
</dbReference>
<dbReference type="GO" id="GO:0004519">
    <property type="term" value="F:endonuclease activity"/>
    <property type="evidence" value="ECO:0007669"/>
    <property type="project" value="UniProtKB-KW"/>
</dbReference>
<keyword evidence="2" id="KW-0378">Hydrolase</keyword>
<dbReference type="InterPro" id="IPR003615">
    <property type="entry name" value="HNH_nuc"/>
</dbReference>
<feature type="region of interest" description="Disordered" evidence="1">
    <location>
        <begin position="23"/>
        <end position="45"/>
    </location>
</feature>
<feature type="non-terminal residue" evidence="2">
    <location>
        <position position="1"/>
    </location>
</feature>